<dbReference type="GO" id="GO:1990281">
    <property type="term" value="C:efflux pump complex"/>
    <property type="evidence" value="ECO:0007669"/>
    <property type="project" value="TreeGrafter"/>
</dbReference>
<evidence type="ECO:0000259" key="4">
    <source>
        <dbReference type="Pfam" id="PF25973"/>
    </source>
</evidence>
<dbReference type="Proteomes" id="UP000317199">
    <property type="component" value="Chromosome"/>
</dbReference>
<organism evidence="5 6">
    <name type="scientific">Marilutibacter alkalisoli</name>
    <dbReference type="NCBI Taxonomy" id="2591633"/>
    <lineage>
        <taxon>Bacteria</taxon>
        <taxon>Pseudomonadati</taxon>
        <taxon>Pseudomonadota</taxon>
        <taxon>Gammaproteobacteria</taxon>
        <taxon>Lysobacterales</taxon>
        <taxon>Lysobacteraceae</taxon>
        <taxon>Marilutibacter</taxon>
    </lineage>
</organism>
<dbReference type="PANTHER" id="PTHR30469:SF15">
    <property type="entry name" value="HLYD FAMILY OF SECRETION PROTEINS"/>
    <property type="match status" value="1"/>
</dbReference>
<evidence type="ECO:0000313" key="6">
    <source>
        <dbReference type="Proteomes" id="UP000317199"/>
    </source>
</evidence>
<dbReference type="PANTHER" id="PTHR30469">
    <property type="entry name" value="MULTIDRUG RESISTANCE PROTEIN MDTA"/>
    <property type="match status" value="1"/>
</dbReference>
<keyword evidence="2" id="KW-0175">Coiled coil</keyword>
<feature type="signal peptide" evidence="3">
    <location>
        <begin position="1"/>
        <end position="36"/>
    </location>
</feature>
<feature type="chain" id="PRO_5021973655" evidence="3">
    <location>
        <begin position="37"/>
        <end position="389"/>
    </location>
</feature>
<dbReference type="Gene3D" id="2.40.30.170">
    <property type="match status" value="1"/>
</dbReference>
<reference evidence="5 6" key="1">
    <citation type="submission" date="2019-06" db="EMBL/GenBank/DDBJ databases">
        <title>Lysobacter alkalisoli sp. nov. isolated from saline-alkali soil.</title>
        <authorList>
            <person name="Sun J.-Q."/>
            <person name="Xu L."/>
        </authorList>
    </citation>
    <scope>NUCLEOTIDE SEQUENCE [LARGE SCALE GENOMIC DNA]</scope>
    <source>
        <strain evidence="5 6">SJ-36</strain>
    </source>
</reference>
<evidence type="ECO:0000313" key="5">
    <source>
        <dbReference type="EMBL" id="QDH70214.1"/>
    </source>
</evidence>
<comment type="similarity">
    <text evidence="1">Belongs to the membrane fusion protein (MFP) (TC 8.A.1) family.</text>
</comment>
<evidence type="ECO:0000256" key="1">
    <source>
        <dbReference type="ARBA" id="ARBA00009477"/>
    </source>
</evidence>
<keyword evidence="3" id="KW-0732">Signal</keyword>
<dbReference type="InterPro" id="IPR006143">
    <property type="entry name" value="RND_pump_MFP"/>
</dbReference>
<dbReference type="OrthoDB" id="5730196at2"/>
<dbReference type="Pfam" id="PF25973">
    <property type="entry name" value="BSH_CzcB"/>
    <property type="match status" value="1"/>
</dbReference>
<dbReference type="SUPFAM" id="SSF111369">
    <property type="entry name" value="HlyD-like secretion proteins"/>
    <property type="match status" value="1"/>
</dbReference>
<dbReference type="Gene3D" id="2.40.420.20">
    <property type="match status" value="1"/>
</dbReference>
<evidence type="ECO:0000256" key="2">
    <source>
        <dbReference type="SAM" id="Coils"/>
    </source>
</evidence>
<evidence type="ECO:0000256" key="3">
    <source>
        <dbReference type="SAM" id="SignalP"/>
    </source>
</evidence>
<name>A0A514BS44_9GAMM</name>
<proteinExistence type="inferred from homology"/>
<gene>
    <name evidence="5" type="ORF">FKV23_09000</name>
</gene>
<dbReference type="InterPro" id="IPR058647">
    <property type="entry name" value="BSH_CzcB-like"/>
</dbReference>
<dbReference type="Gene3D" id="1.10.287.470">
    <property type="entry name" value="Helix hairpin bin"/>
    <property type="match status" value="1"/>
</dbReference>
<dbReference type="GO" id="GO:0015562">
    <property type="term" value="F:efflux transmembrane transporter activity"/>
    <property type="evidence" value="ECO:0007669"/>
    <property type="project" value="TreeGrafter"/>
</dbReference>
<accession>A0A514BS44</accession>
<keyword evidence="6" id="KW-1185">Reference proteome</keyword>
<feature type="coiled-coil region" evidence="2">
    <location>
        <begin position="128"/>
        <end position="158"/>
    </location>
</feature>
<dbReference type="NCBIfam" id="TIGR01730">
    <property type="entry name" value="RND_mfp"/>
    <property type="match status" value="1"/>
</dbReference>
<dbReference type="EMBL" id="CP041242">
    <property type="protein sequence ID" value="QDH70214.1"/>
    <property type="molecule type" value="Genomic_DNA"/>
</dbReference>
<feature type="domain" description="CzcB-like barrel-sandwich hybrid" evidence="4">
    <location>
        <begin position="90"/>
        <end position="228"/>
    </location>
</feature>
<dbReference type="KEGG" id="lyj:FKV23_09000"/>
<dbReference type="AlphaFoldDB" id="A0A514BS44"/>
<sequence length="389" mass="42037">MKPPHMKHPRVKHAMPRLTKVLIAAAVLASALTLYAFRGTDTPADASAATAPNRDTAASSPAVVQVAPAVDTEFAPLHHATGSVISRRDAQVASEQDGRVVRVADVGQHVATGEPLAVLDDTTLGLREQEFRAELARIDTLLEQARRQERRYAQLADAQNIARAQYEQMRADRDVLVQERARAAALLAQTRHQRTQMIVRAPFGGVVVEQRAQVGEFLARGAPVARLVDTEGLEIRARAPVTMAARLFVGSPVRISAEGLPSRSHEITAIVPVGDELSRQIEIRIALDDMPLAVGSAVELAIPSASPRKVLAVPRDALLLRREGNYVLRVDSDQRARRIPVELGEEIDGLVEVDGPLGSGDLLVVMGGERLEPGQPVRVEPEMAVATSR</sequence>
<protein>
    <submittedName>
        <fullName evidence="5">Efflux RND transporter periplasmic adaptor subunit</fullName>
    </submittedName>
</protein>
<dbReference type="Gene3D" id="2.40.50.100">
    <property type="match status" value="1"/>
</dbReference>